<evidence type="ECO:0000256" key="1">
    <source>
        <dbReference type="SAM" id="MobiDB-lite"/>
    </source>
</evidence>
<keyword evidence="2" id="KW-0732">Signal</keyword>
<evidence type="ECO:0000313" key="3">
    <source>
        <dbReference type="EMBL" id="TFK82396.1"/>
    </source>
</evidence>
<reference evidence="3 4" key="1">
    <citation type="journal article" date="2019" name="Nat. Ecol. Evol.">
        <title>Megaphylogeny resolves global patterns of mushroom evolution.</title>
        <authorList>
            <person name="Varga T."/>
            <person name="Krizsan K."/>
            <person name="Foldi C."/>
            <person name="Dima B."/>
            <person name="Sanchez-Garcia M."/>
            <person name="Sanchez-Ramirez S."/>
            <person name="Szollosi G.J."/>
            <person name="Szarkandi J.G."/>
            <person name="Papp V."/>
            <person name="Albert L."/>
            <person name="Andreopoulos W."/>
            <person name="Angelini C."/>
            <person name="Antonin V."/>
            <person name="Barry K.W."/>
            <person name="Bougher N.L."/>
            <person name="Buchanan P."/>
            <person name="Buyck B."/>
            <person name="Bense V."/>
            <person name="Catcheside P."/>
            <person name="Chovatia M."/>
            <person name="Cooper J."/>
            <person name="Damon W."/>
            <person name="Desjardin D."/>
            <person name="Finy P."/>
            <person name="Geml J."/>
            <person name="Haridas S."/>
            <person name="Hughes K."/>
            <person name="Justo A."/>
            <person name="Karasinski D."/>
            <person name="Kautmanova I."/>
            <person name="Kiss B."/>
            <person name="Kocsube S."/>
            <person name="Kotiranta H."/>
            <person name="LaButti K.M."/>
            <person name="Lechner B.E."/>
            <person name="Liimatainen K."/>
            <person name="Lipzen A."/>
            <person name="Lukacs Z."/>
            <person name="Mihaltcheva S."/>
            <person name="Morgado L.N."/>
            <person name="Niskanen T."/>
            <person name="Noordeloos M.E."/>
            <person name="Ohm R.A."/>
            <person name="Ortiz-Santana B."/>
            <person name="Ovrebo C."/>
            <person name="Racz N."/>
            <person name="Riley R."/>
            <person name="Savchenko A."/>
            <person name="Shiryaev A."/>
            <person name="Soop K."/>
            <person name="Spirin V."/>
            <person name="Szebenyi C."/>
            <person name="Tomsovsky M."/>
            <person name="Tulloss R.E."/>
            <person name="Uehling J."/>
            <person name="Grigoriev I.V."/>
            <person name="Vagvolgyi C."/>
            <person name="Papp T."/>
            <person name="Martin F.M."/>
            <person name="Miettinen O."/>
            <person name="Hibbett D.S."/>
            <person name="Nagy L.G."/>
        </authorList>
    </citation>
    <scope>NUCLEOTIDE SEQUENCE [LARGE SCALE GENOMIC DNA]</scope>
    <source>
        <strain evidence="3 4">HHB13444</strain>
    </source>
</reference>
<proteinExistence type="predicted"/>
<gene>
    <name evidence="3" type="ORF">K466DRAFT_590559</name>
</gene>
<keyword evidence="4" id="KW-1185">Reference proteome</keyword>
<sequence>MLSVPIIPFLYVSTLLVPYAANAAVVSLFIPDAQPGHVTANFLGTDSAGHTTWAIGNGQPSDSVTATPIATMVAGPTDLHLVEDVQSALGGILHDDCGIKDGVAVCTIVLSGSASVRTVGIKTESASAFEVPVGATAPPAAPSASPTGAQAPGASATGTAATTGDTASPTGGSGAGDGPSAQTADGHGNGAGSTKVARPAVVFAAVGISIVLAILS</sequence>
<evidence type="ECO:0000256" key="2">
    <source>
        <dbReference type="SAM" id="SignalP"/>
    </source>
</evidence>
<dbReference type="Proteomes" id="UP000308197">
    <property type="component" value="Unassembled WGS sequence"/>
</dbReference>
<evidence type="ECO:0000313" key="4">
    <source>
        <dbReference type="Proteomes" id="UP000308197"/>
    </source>
</evidence>
<feature type="chain" id="PRO_5022720305" evidence="2">
    <location>
        <begin position="24"/>
        <end position="216"/>
    </location>
</feature>
<organism evidence="3 4">
    <name type="scientific">Polyporus arcularius HHB13444</name>
    <dbReference type="NCBI Taxonomy" id="1314778"/>
    <lineage>
        <taxon>Eukaryota</taxon>
        <taxon>Fungi</taxon>
        <taxon>Dikarya</taxon>
        <taxon>Basidiomycota</taxon>
        <taxon>Agaricomycotina</taxon>
        <taxon>Agaricomycetes</taxon>
        <taxon>Polyporales</taxon>
        <taxon>Polyporaceae</taxon>
        <taxon>Polyporus</taxon>
    </lineage>
</organism>
<protein>
    <submittedName>
        <fullName evidence="3">Uncharacterized protein</fullName>
    </submittedName>
</protein>
<name>A0A5C3NY70_9APHY</name>
<accession>A0A5C3NY70</accession>
<feature type="signal peptide" evidence="2">
    <location>
        <begin position="1"/>
        <end position="23"/>
    </location>
</feature>
<dbReference type="AlphaFoldDB" id="A0A5C3NY70"/>
<feature type="compositionally biased region" description="Low complexity" evidence="1">
    <location>
        <begin position="136"/>
        <end position="170"/>
    </location>
</feature>
<feature type="region of interest" description="Disordered" evidence="1">
    <location>
        <begin position="136"/>
        <end position="192"/>
    </location>
</feature>
<dbReference type="STRING" id="1314778.A0A5C3NY70"/>
<dbReference type="EMBL" id="ML211490">
    <property type="protein sequence ID" value="TFK82396.1"/>
    <property type="molecule type" value="Genomic_DNA"/>
</dbReference>
<dbReference type="InParanoid" id="A0A5C3NY70"/>